<comment type="similarity">
    <text evidence="1">Belongs to the type-I restriction system S methylase family.</text>
</comment>
<dbReference type="RefSeq" id="WP_307105710.1">
    <property type="nucleotide sequence ID" value="NZ_JAUTAS010000001.1"/>
</dbReference>
<reference evidence="5" key="1">
    <citation type="submission" date="2023-07" db="EMBL/GenBank/DDBJ databases">
        <title>Functional and genomic diversity of the sorghum phyllosphere microbiome.</title>
        <authorList>
            <person name="Shade A."/>
        </authorList>
    </citation>
    <scope>NUCLEOTIDE SEQUENCE</scope>
    <source>
        <strain evidence="5">SORGH_AS_0457</strain>
    </source>
</reference>
<dbReference type="GO" id="GO:0003677">
    <property type="term" value="F:DNA binding"/>
    <property type="evidence" value="ECO:0007669"/>
    <property type="project" value="UniProtKB-KW"/>
</dbReference>
<gene>
    <name evidence="5" type="ORF">QE424_000181</name>
</gene>
<proteinExistence type="inferred from homology"/>
<evidence type="ECO:0000256" key="1">
    <source>
        <dbReference type="ARBA" id="ARBA00010923"/>
    </source>
</evidence>
<comment type="caution">
    <text evidence="5">The sequence shown here is derived from an EMBL/GenBank/DDBJ whole genome shotgun (WGS) entry which is preliminary data.</text>
</comment>
<dbReference type="InterPro" id="IPR052021">
    <property type="entry name" value="Type-I_RS_S_subunit"/>
</dbReference>
<evidence type="ECO:0000313" key="6">
    <source>
        <dbReference type="Proteomes" id="UP001226084"/>
    </source>
</evidence>
<evidence type="ECO:0000313" key="5">
    <source>
        <dbReference type="EMBL" id="MDQ1107022.1"/>
    </source>
</evidence>
<dbReference type="InterPro" id="IPR044946">
    <property type="entry name" value="Restrct_endonuc_typeI_TRD_sf"/>
</dbReference>
<dbReference type="PANTHER" id="PTHR30408:SF12">
    <property type="entry name" value="TYPE I RESTRICTION ENZYME MJAVIII SPECIFICITY SUBUNIT"/>
    <property type="match status" value="1"/>
</dbReference>
<accession>A0AAP5ADT1</accession>
<evidence type="ECO:0000259" key="4">
    <source>
        <dbReference type="Pfam" id="PF01420"/>
    </source>
</evidence>
<evidence type="ECO:0000256" key="2">
    <source>
        <dbReference type="ARBA" id="ARBA00022747"/>
    </source>
</evidence>
<organism evidence="5 6">
    <name type="scientific">Stenotrophomonas rhizophila</name>
    <dbReference type="NCBI Taxonomy" id="216778"/>
    <lineage>
        <taxon>Bacteria</taxon>
        <taxon>Pseudomonadati</taxon>
        <taxon>Pseudomonadota</taxon>
        <taxon>Gammaproteobacteria</taxon>
        <taxon>Lysobacterales</taxon>
        <taxon>Lysobacteraceae</taxon>
        <taxon>Stenotrophomonas</taxon>
    </lineage>
</organism>
<keyword evidence="2" id="KW-0680">Restriction system</keyword>
<dbReference type="GO" id="GO:0009307">
    <property type="term" value="P:DNA restriction-modification system"/>
    <property type="evidence" value="ECO:0007669"/>
    <property type="project" value="UniProtKB-KW"/>
</dbReference>
<name>A0AAP5ADT1_9GAMM</name>
<evidence type="ECO:0000256" key="3">
    <source>
        <dbReference type="ARBA" id="ARBA00023125"/>
    </source>
</evidence>
<protein>
    <recommendedName>
        <fullName evidence="4">Type I restriction modification DNA specificity domain-containing protein</fullName>
    </recommendedName>
</protein>
<sequence>MNNHRCSAKLSDIASIRQGHPFRGAITAFPDGPVRVIQLKNLSASGVHDPCDLLRTRLHPRKVPDWVQEGDVLLAARGAHPLAVLLCNPPADTVCSPHLYVIRVSDHERIMPAFLAWQLNQEGAQEYLRRQSAGSRQQSLRKAAIEELRVQLPPLLLQQRIVSIARAAQLEKLHCEQMIAARHQEVARYAEHILDERPR</sequence>
<dbReference type="CDD" id="cd16961">
    <property type="entry name" value="RMtype1_S_TRD-CR_like"/>
    <property type="match status" value="1"/>
</dbReference>
<keyword evidence="3" id="KW-0238">DNA-binding</keyword>
<dbReference type="AlphaFoldDB" id="A0AAP5ADT1"/>
<dbReference type="SUPFAM" id="SSF116734">
    <property type="entry name" value="DNA methylase specificity domain"/>
    <property type="match status" value="1"/>
</dbReference>
<dbReference type="Gene3D" id="3.90.220.20">
    <property type="entry name" value="DNA methylase specificity domains"/>
    <property type="match status" value="1"/>
</dbReference>
<dbReference type="PANTHER" id="PTHR30408">
    <property type="entry name" value="TYPE-1 RESTRICTION ENZYME ECOKI SPECIFICITY PROTEIN"/>
    <property type="match status" value="1"/>
</dbReference>
<dbReference type="Pfam" id="PF01420">
    <property type="entry name" value="Methylase_S"/>
    <property type="match status" value="1"/>
</dbReference>
<dbReference type="InterPro" id="IPR000055">
    <property type="entry name" value="Restrct_endonuc_typeI_TRD"/>
</dbReference>
<dbReference type="Proteomes" id="UP001226084">
    <property type="component" value="Unassembled WGS sequence"/>
</dbReference>
<dbReference type="EMBL" id="JAUTAS010000001">
    <property type="protein sequence ID" value="MDQ1107022.1"/>
    <property type="molecule type" value="Genomic_DNA"/>
</dbReference>
<feature type="domain" description="Type I restriction modification DNA specificity" evidence="4">
    <location>
        <begin position="92"/>
        <end position="164"/>
    </location>
</feature>